<proteinExistence type="predicted"/>
<dbReference type="PROSITE" id="PS51257">
    <property type="entry name" value="PROKAR_LIPOPROTEIN"/>
    <property type="match status" value="1"/>
</dbReference>
<dbReference type="EMBL" id="CP012700">
    <property type="protein sequence ID" value="ALH80131.1"/>
    <property type="molecule type" value="Genomic_DNA"/>
</dbReference>
<name>A0A0N7GSA0_SPHMC</name>
<gene>
    <name evidence="2" type="ORF">AN936_07070</name>
</gene>
<organism evidence="2 3">
    <name type="scientific">Sphingopyxis macrogoltabida</name>
    <name type="common">Sphingomonas macrogoltabidus</name>
    <dbReference type="NCBI Taxonomy" id="33050"/>
    <lineage>
        <taxon>Bacteria</taxon>
        <taxon>Pseudomonadati</taxon>
        <taxon>Pseudomonadota</taxon>
        <taxon>Alphaproteobacteria</taxon>
        <taxon>Sphingomonadales</taxon>
        <taxon>Sphingomonadaceae</taxon>
        <taxon>Sphingopyxis</taxon>
    </lineage>
</organism>
<evidence type="ECO:0008006" key="4">
    <source>
        <dbReference type="Google" id="ProtNLM"/>
    </source>
</evidence>
<keyword evidence="1" id="KW-0732">Signal</keyword>
<reference evidence="2 3" key="1">
    <citation type="journal article" date="2015" name="Genome Announc.">
        <title>Complete Genome Sequence of Polypropylene Glycol- and Polyethylene Glycol-Degrading Sphingopyxis macrogoltabida Strain EY-1.</title>
        <authorList>
            <person name="Ohtsubo Y."/>
            <person name="Nagata Y."/>
            <person name="Numata M."/>
            <person name="Tsuchikane K."/>
            <person name="Hosoyama A."/>
            <person name="Yamazoe A."/>
            <person name="Tsuda M."/>
            <person name="Fujita N."/>
            <person name="Kawai F."/>
        </authorList>
    </citation>
    <scope>NUCLEOTIDE SEQUENCE [LARGE SCALE GENOMIC DNA]</scope>
    <source>
        <strain evidence="2 3">EY-1</strain>
    </source>
</reference>
<dbReference type="PATRIC" id="fig|33050.5.peg.1472"/>
<evidence type="ECO:0000313" key="2">
    <source>
        <dbReference type="EMBL" id="ALH80131.1"/>
    </source>
</evidence>
<accession>A0A0N7GSA0</accession>
<feature type="chain" id="PRO_5006012198" description="Lipoprotein" evidence="1">
    <location>
        <begin position="23"/>
        <end position="82"/>
    </location>
</feature>
<dbReference type="KEGG" id="smag:AN936_07070"/>
<dbReference type="Proteomes" id="UP000058074">
    <property type="component" value="Chromosome"/>
</dbReference>
<dbReference type="AlphaFoldDB" id="A0A0N7GSA0"/>
<evidence type="ECO:0000256" key="1">
    <source>
        <dbReference type="SAM" id="SignalP"/>
    </source>
</evidence>
<protein>
    <recommendedName>
        <fullName evidence="4">Lipoprotein</fullName>
    </recommendedName>
</protein>
<sequence length="82" mass="8619">MRIATVSIALLIAGCGPSPAPPADMPARTWQYYVAHGEEIEAMQAICRKWSASDTSAGSQPAVVTGNCRAAAFAKSQLQIAR</sequence>
<evidence type="ECO:0000313" key="3">
    <source>
        <dbReference type="Proteomes" id="UP000058074"/>
    </source>
</evidence>
<feature type="signal peptide" evidence="1">
    <location>
        <begin position="1"/>
        <end position="22"/>
    </location>
</feature>